<dbReference type="RefSeq" id="WP_203962854.1">
    <property type="nucleotide sequence ID" value="NZ_AP023355.1"/>
</dbReference>
<evidence type="ECO:0000313" key="2">
    <source>
        <dbReference type="EMBL" id="BCJ36484.1"/>
    </source>
</evidence>
<proteinExistence type="predicted"/>
<gene>
    <name evidence="2" type="ORF">Athai_39870</name>
</gene>
<dbReference type="InterPro" id="IPR016181">
    <property type="entry name" value="Acyl_CoA_acyltransferase"/>
</dbReference>
<dbReference type="Proteomes" id="UP000611640">
    <property type="component" value="Chromosome"/>
</dbReference>
<dbReference type="Gene3D" id="3.40.630.30">
    <property type="match status" value="1"/>
</dbReference>
<protein>
    <submittedName>
        <fullName evidence="2">GNAT family N-acetyltransferase</fullName>
    </submittedName>
</protein>
<dbReference type="Pfam" id="PF00583">
    <property type="entry name" value="Acetyltransf_1"/>
    <property type="match status" value="1"/>
</dbReference>
<dbReference type="AlphaFoldDB" id="A0A7R7HYP8"/>
<dbReference type="SUPFAM" id="SSF55729">
    <property type="entry name" value="Acyl-CoA N-acyltransferases (Nat)"/>
    <property type="match status" value="1"/>
</dbReference>
<keyword evidence="3" id="KW-1185">Reference proteome</keyword>
<dbReference type="KEGG" id="atl:Athai_39870"/>
<accession>A0A7R7HYP8</accession>
<dbReference type="GO" id="GO:0016747">
    <property type="term" value="F:acyltransferase activity, transferring groups other than amino-acyl groups"/>
    <property type="evidence" value="ECO:0007669"/>
    <property type="project" value="InterPro"/>
</dbReference>
<dbReference type="EMBL" id="AP023355">
    <property type="protein sequence ID" value="BCJ36484.1"/>
    <property type="molecule type" value="Genomic_DNA"/>
</dbReference>
<feature type="domain" description="N-acetyltransferase" evidence="1">
    <location>
        <begin position="13"/>
        <end position="177"/>
    </location>
</feature>
<dbReference type="PROSITE" id="PS51186">
    <property type="entry name" value="GNAT"/>
    <property type="match status" value="1"/>
</dbReference>
<reference evidence="2 3" key="1">
    <citation type="submission" date="2020-08" db="EMBL/GenBank/DDBJ databases">
        <title>Whole genome shotgun sequence of Actinocatenispora thailandica NBRC 105041.</title>
        <authorList>
            <person name="Komaki H."/>
            <person name="Tamura T."/>
        </authorList>
    </citation>
    <scope>NUCLEOTIDE SEQUENCE [LARGE SCALE GENOMIC DNA]</scope>
    <source>
        <strain evidence="2 3">NBRC 105041</strain>
    </source>
</reference>
<dbReference type="InterPro" id="IPR000182">
    <property type="entry name" value="GNAT_dom"/>
</dbReference>
<sequence>MTTPESPNRNGSAKVRVRTADDIPACVQALKDVYAVDGYPVEGVSQAEKWLFPDGLLEAWVAEVNGEVVGHAAASEPRDEAAVRMPVEKDGTPLDHIAVAARLFVALKGRGNALGRDLAVAVFGYGQQHGRRIVFDVMTKDQTAIRLYERMGCIRLGTTVHEFGDNQQVPAYCYVAP</sequence>
<evidence type="ECO:0000259" key="1">
    <source>
        <dbReference type="PROSITE" id="PS51186"/>
    </source>
</evidence>
<evidence type="ECO:0000313" key="3">
    <source>
        <dbReference type="Proteomes" id="UP000611640"/>
    </source>
</evidence>
<organism evidence="2 3">
    <name type="scientific">Actinocatenispora thailandica</name>
    <dbReference type="NCBI Taxonomy" id="227318"/>
    <lineage>
        <taxon>Bacteria</taxon>
        <taxon>Bacillati</taxon>
        <taxon>Actinomycetota</taxon>
        <taxon>Actinomycetes</taxon>
        <taxon>Micromonosporales</taxon>
        <taxon>Micromonosporaceae</taxon>
        <taxon>Actinocatenispora</taxon>
    </lineage>
</organism>
<name>A0A7R7HYP8_9ACTN</name>